<dbReference type="Proteomes" id="UP000478052">
    <property type="component" value="Unassembled WGS sequence"/>
</dbReference>
<dbReference type="AlphaFoldDB" id="A0A6G0VQR5"/>
<evidence type="ECO:0000313" key="1">
    <source>
        <dbReference type="EMBL" id="KAF0702540.1"/>
    </source>
</evidence>
<protein>
    <submittedName>
        <fullName evidence="1">NOF-FB transposable element protein</fullName>
    </submittedName>
</protein>
<organism evidence="1 2">
    <name type="scientific">Aphis craccivora</name>
    <name type="common">Cowpea aphid</name>
    <dbReference type="NCBI Taxonomy" id="307492"/>
    <lineage>
        <taxon>Eukaryota</taxon>
        <taxon>Metazoa</taxon>
        <taxon>Ecdysozoa</taxon>
        <taxon>Arthropoda</taxon>
        <taxon>Hexapoda</taxon>
        <taxon>Insecta</taxon>
        <taxon>Pterygota</taxon>
        <taxon>Neoptera</taxon>
        <taxon>Paraneoptera</taxon>
        <taxon>Hemiptera</taxon>
        <taxon>Sternorrhyncha</taxon>
        <taxon>Aphidomorpha</taxon>
        <taxon>Aphidoidea</taxon>
        <taxon>Aphididae</taxon>
        <taxon>Aphidini</taxon>
        <taxon>Aphis</taxon>
        <taxon>Aphis</taxon>
    </lineage>
</organism>
<comment type="caution">
    <text evidence="1">The sequence shown here is derived from an EMBL/GenBank/DDBJ whole genome shotgun (WGS) entry which is preliminary data.</text>
</comment>
<reference evidence="1 2" key="1">
    <citation type="submission" date="2019-08" db="EMBL/GenBank/DDBJ databases">
        <title>Whole genome of Aphis craccivora.</title>
        <authorList>
            <person name="Voronova N.V."/>
            <person name="Shulinski R.S."/>
            <person name="Bandarenka Y.V."/>
            <person name="Zhorov D.G."/>
            <person name="Warner D."/>
        </authorList>
    </citation>
    <scope>NUCLEOTIDE SEQUENCE [LARGE SCALE GENOMIC DNA]</scope>
    <source>
        <strain evidence="1">180601</strain>
        <tissue evidence="1">Whole Body</tissue>
    </source>
</reference>
<accession>A0A6G0VQR5</accession>
<name>A0A6G0VQR5_APHCR</name>
<proteinExistence type="predicted"/>
<sequence length="68" mass="7919">MMRMFDYGEKAASSSRIESNFNILKHGVYNNDTILIRGDHFVEKLVNFYRGDHLILLSKKYVSIIVPI</sequence>
<gene>
    <name evidence="1" type="ORF">FWK35_00038759</name>
</gene>
<keyword evidence="2" id="KW-1185">Reference proteome</keyword>
<evidence type="ECO:0000313" key="2">
    <source>
        <dbReference type="Proteomes" id="UP000478052"/>
    </source>
</evidence>
<dbReference type="EMBL" id="VUJU01014251">
    <property type="protein sequence ID" value="KAF0702540.1"/>
    <property type="molecule type" value="Genomic_DNA"/>
</dbReference>